<evidence type="ECO:0000313" key="3">
    <source>
        <dbReference type="Proteomes" id="UP001153076"/>
    </source>
</evidence>
<proteinExistence type="predicted"/>
<protein>
    <submittedName>
        <fullName evidence="2">Uncharacterized protein</fullName>
    </submittedName>
</protein>
<comment type="caution">
    <text evidence="2">The sequence shown here is derived from an EMBL/GenBank/DDBJ whole genome shotgun (WGS) entry which is preliminary data.</text>
</comment>
<sequence length="160" mass="17978">MRTPLIRVQERTQRVAPAQQFVYRAVRGSTQTNTRGDDSRGIKSTGWYESRRNPQGPAPLSEVTRKKESHWQPSLPDETESKHDRIICVYHKDGGHTTSKCHKSKKVLKKLANKGQLNKESKTSTIITTSKHGKANDVDWDMEVIAIITGGVDEKELNAG</sequence>
<feature type="region of interest" description="Disordered" evidence="1">
    <location>
        <begin position="26"/>
        <end position="80"/>
    </location>
</feature>
<reference evidence="2" key="1">
    <citation type="submission" date="2022-04" db="EMBL/GenBank/DDBJ databases">
        <title>Carnegiea gigantea Genome sequencing and assembly v2.</title>
        <authorList>
            <person name="Copetti D."/>
            <person name="Sanderson M.J."/>
            <person name="Burquez A."/>
            <person name="Wojciechowski M.F."/>
        </authorList>
    </citation>
    <scope>NUCLEOTIDE SEQUENCE</scope>
    <source>
        <strain evidence="2">SGP5-SGP5p</strain>
        <tissue evidence="2">Aerial part</tissue>
    </source>
</reference>
<name>A0A9Q1JJH0_9CARY</name>
<accession>A0A9Q1JJH0</accession>
<dbReference type="AlphaFoldDB" id="A0A9Q1JJH0"/>
<gene>
    <name evidence="2" type="ORF">Cgig2_030945</name>
</gene>
<keyword evidence="3" id="KW-1185">Reference proteome</keyword>
<organism evidence="2 3">
    <name type="scientific">Carnegiea gigantea</name>
    <dbReference type="NCBI Taxonomy" id="171969"/>
    <lineage>
        <taxon>Eukaryota</taxon>
        <taxon>Viridiplantae</taxon>
        <taxon>Streptophyta</taxon>
        <taxon>Embryophyta</taxon>
        <taxon>Tracheophyta</taxon>
        <taxon>Spermatophyta</taxon>
        <taxon>Magnoliopsida</taxon>
        <taxon>eudicotyledons</taxon>
        <taxon>Gunneridae</taxon>
        <taxon>Pentapetalae</taxon>
        <taxon>Caryophyllales</taxon>
        <taxon>Cactineae</taxon>
        <taxon>Cactaceae</taxon>
        <taxon>Cactoideae</taxon>
        <taxon>Echinocereeae</taxon>
        <taxon>Carnegiea</taxon>
    </lineage>
</organism>
<dbReference type="EMBL" id="JAKOGI010002865">
    <property type="protein sequence ID" value="KAJ8421188.1"/>
    <property type="molecule type" value="Genomic_DNA"/>
</dbReference>
<evidence type="ECO:0000313" key="2">
    <source>
        <dbReference type="EMBL" id="KAJ8421188.1"/>
    </source>
</evidence>
<evidence type="ECO:0000256" key="1">
    <source>
        <dbReference type="SAM" id="MobiDB-lite"/>
    </source>
</evidence>
<dbReference type="Proteomes" id="UP001153076">
    <property type="component" value="Unassembled WGS sequence"/>
</dbReference>